<sequence length="724" mass="78464">MTFCCSDPRRASMASPALNENVFSKEGNSLVRTEDIPQPAAKDSDKSPPRRPVYFTVHLIICLVWLGPAIALLVLNFQNRVVGASIGCVSCRVNPFSSTVYQEQANFNKKDHTALSGLQFAAKALEIWFALVAAGFIYDVLVIISVHRGHLPIGMFAKYLQFGELVSIFQFPSGCKNLLHWGFIFFVVCMCLLMNVIGPAIAILMIPTLQWIDVDFMSTAVFDKLASSSPPSNVAISPGCTASLLGVGNFSCTAEPCAHTLDEVFSSVAASLGQVNVTPIVFDPVIVQIDHVSVIVNTTDPAVDWILSRQVAGELSDDYLRYSTALQQDPPPPRYSTLEKSLNTLLSREGPVLGLGGGCYKGSLAVAELADDRSIRCYGGWNLFSQGNSEYVKCIRVGNGWAGTNFQSNLYLSNANSTGNDVAIIAHFTDHAHTPLTTDDPHCFDGDGNPQSDPECNWDAIFAQSPPSDLWNTSTNFILVEYHIPGLSTPNNTVWCDDISYLNFQGYSLDPSPYSNFIHLTLLSDFAPVLPGTVPLVVHPDWILAAWSADRNGTVDSTRASSSLMSARLENALTNTNASRDLDLLNFLDGIVMDQALSLIDYSTTSTSPSPTTTAKTRPSTDHPQLKTSAQIQVWIFGLHSETSKLGAAVVGICCVVAGLRVVAALKRATLGHYAAPKTLMELLLDALQHDPLVAAQEVHPRRVSVGVKDQWGNLSFVNTEGMV</sequence>
<dbReference type="RefSeq" id="XP_024739380.1">
    <property type="nucleotide sequence ID" value="XM_024886612.1"/>
</dbReference>
<dbReference type="GeneID" id="36594689"/>
<accession>A0A2J6THG6</accession>
<name>A0A2J6THG6_9HELO</name>
<proteinExistence type="predicted"/>
<evidence type="ECO:0000313" key="3">
    <source>
        <dbReference type="EMBL" id="PMD62476.1"/>
    </source>
</evidence>
<feature type="transmembrane region" description="Helical" evidence="2">
    <location>
        <begin position="127"/>
        <end position="146"/>
    </location>
</feature>
<dbReference type="EMBL" id="KZ613783">
    <property type="protein sequence ID" value="PMD62476.1"/>
    <property type="molecule type" value="Genomic_DNA"/>
</dbReference>
<dbReference type="Proteomes" id="UP000235371">
    <property type="component" value="Unassembled WGS sequence"/>
</dbReference>
<feature type="transmembrane region" description="Helical" evidence="2">
    <location>
        <begin position="178"/>
        <end position="206"/>
    </location>
</feature>
<dbReference type="AlphaFoldDB" id="A0A2J6THG6"/>
<keyword evidence="2" id="KW-1133">Transmembrane helix</keyword>
<dbReference type="OrthoDB" id="3552865at2759"/>
<feature type="transmembrane region" description="Helical" evidence="2">
    <location>
        <begin position="53"/>
        <end position="75"/>
    </location>
</feature>
<keyword evidence="2" id="KW-0812">Transmembrane</keyword>
<dbReference type="InParanoid" id="A0A2J6THG6"/>
<evidence type="ECO:0000256" key="1">
    <source>
        <dbReference type="SAM" id="MobiDB-lite"/>
    </source>
</evidence>
<keyword evidence="2" id="KW-0472">Membrane</keyword>
<evidence type="ECO:0000256" key="2">
    <source>
        <dbReference type="SAM" id="Phobius"/>
    </source>
</evidence>
<feature type="compositionally biased region" description="Low complexity" evidence="1">
    <location>
        <begin position="604"/>
        <end position="618"/>
    </location>
</feature>
<protein>
    <submittedName>
        <fullName evidence="3">Uncharacterized protein</fullName>
    </submittedName>
</protein>
<organism evidence="3 4">
    <name type="scientific">Hyaloscypha bicolor E</name>
    <dbReference type="NCBI Taxonomy" id="1095630"/>
    <lineage>
        <taxon>Eukaryota</taxon>
        <taxon>Fungi</taxon>
        <taxon>Dikarya</taxon>
        <taxon>Ascomycota</taxon>
        <taxon>Pezizomycotina</taxon>
        <taxon>Leotiomycetes</taxon>
        <taxon>Helotiales</taxon>
        <taxon>Hyaloscyphaceae</taxon>
        <taxon>Hyaloscypha</taxon>
        <taxon>Hyaloscypha bicolor</taxon>
    </lineage>
</organism>
<reference evidence="3 4" key="1">
    <citation type="submission" date="2016-04" db="EMBL/GenBank/DDBJ databases">
        <title>A degradative enzymes factory behind the ericoid mycorrhizal symbiosis.</title>
        <authorList>
            <consortium name="DOE Joint Genome Institute"/>
            <person name="Martino E."/>
            <person name="Morin E."/>
            <person name="Grelet G."/>
            <person name="Kuo A."/>
            <person name="Kohler A."/>
            <person name="Daghino S."/>
            <person name="Barry K."/>
            <person name="Choi C."/>
            <person name="Cichocki N."/>
            <person name="Clum A."/>
            <person name="Copeland A."/>
            <person name="Hainaut M."/>
            <person name="Haridas S."/>
            <person name="Labutti K."/>
            <person name="Lindquist E."/>
            <person name="Lipzen A."/>
            <person name="Khouja H.-R."/>
            <person name="Murat C."/>
            <person name="Ohm R."/>
            <person name="Olson A."/>
            <person name="Spatafora J."/>
            <person name="Veneault-Fourrey C."/>
            <person name="Henrissat B."/>
            <person name="Grigoriev I."/>
            <person name="Martin F."/>
            <person name="Perotto S."/>
        </authorList>
    </citation>
    <scope>NUCLEOTIDE SEQUENCE [LARGE SCALE GENOMIC DNA]</scope>
    <source>
        <strain evidence="3 4">E</strain>
    </source>
</reference>
<feature type="region of interest" description="Disordered" evidence="1">
    <location>
        <begin position="604"/>
        <end position="625"/>
    </location>
</feature>
<evidence type="ECO:0000313" key="4">
    <source>
        <dbReference type="Proteomes" id="UP000235371"/>
    </source>
</evidence>
<gene>
    <name evidence="3" type="ORF">K444DRAFT_661628</name>
</gene>
<keyword evidence="4" id="KW-1185">Reference proteome</keyword>